<organism evidence="1 2">
    <name type="scientific">Mycobacterium phage Baee</name>
    <dbReference type="NCBI Taxonomy" id="1647306"/>
    <lineage>
        <taxon>Viruses</taxon>
        <taxon>Duplodnaviria</taxon>
        <taxon>Heunggongvirae</taxon>
        <taxon>Uroviricota</taxon>
        <taxon>Caudoviricetes</taxon>
        <taxon>Bclasvirinae</taxon>
        <taxon>Acadianvirus</taxon>
        <taxon>Acadianvirus baee</taxon>
    </lineage>
</organism>
<dbReference type="InterPro" id="IPR056972">
    <property type="entry name" value="RHH_dom-containing"/>
</dbReference>
<keyword evidence="2" id="KW-1185">Reference proteome</keyword>
<dbReference type="OrthoDB" id="26148at10239"/>
<accession>A0A0F6YRY5</accession>
<dbReference type="Pfam" id="PF23807">
    <property type="entry name" value="RHH_10"/>
    <property type="match status" value="1"/>
</dbReference>
<evidence type="ECO:0000313" key="1">
    <source>
        <dbReference type="EMBL" id="AKF14636.1"/>
    </source>
</evidence>
<evidence type="ECO:0008006" key="3">
    <source>
        <dbReference type="Google" id="ProtNLM"/>
    </source>
</evidence>
<proteinExistence type="predicted"/>
<dbReference type="KEGG" id="vg:26586425"/>
<reference evidence="1 2" key="1">
    <citation type="journal article" date="2015" name="Genome Announc.">
        <title>Genome Sequences of Mycobacteriophages AlanGrant, Baee, Corofin, OrangeOswald, and Vincenzo, New Members of Cluster B.</title>
        <authorList>
            <person name="Pope W.H."/>
            <person name="Carbonara M.E."/>
            <person name="Cioffi H.M."/>
            <person name="Cruz T."/>
            <person name="Dang B.Q."/>
            <person name="Doyle A.N."/>
            <person name="Fan O.H."/>
            <person name="Gallagher M."/>
            <person name="Gentile G.M."/>
            <person name="German B.A."/>
            <person name="Farrell M.E."/>
            <person name="Gerwig M."/>
            <person name="Hunter K.L."/>
            <person name="Lefever V.E."/>
            <person name="Marfisi N.A."/>
            <person name="McDonnell J.E."/>
            <person name="Monga J.K."/>
            <person name="Quiroz K.G."/>
            <person name="Pong A.C."/>
            <person name="Rimple P.A."/>
            <person name="Situ M."/>
            <person name="Sohnen P.C."/>
            <person name="Stockinger A.N."/>
            <person name="Thompson P.K."/>
            <person name="Torchio N.M."/>
            <person name="Toner C.L."/>
            <person name="Ulbrich M.C."/>
            <person name="Vohra N.I."/>
            <person name="Zakir A."/>
            <person name="Adkins N.L."/>
            <person name="Brown B.R."/>
            <person name="Churilla B.M."/>
            <person name="Kramer Z.J."/>
            <person name="Lapin J.S."/>
            <person name="Montgomery M.T."/>
            <person name="Prout A.K."/>
            <person name="Grubb S.R."/>
            <person name="Warner M.H."/>
            <person name="Bowman C.A."/>
            <person name="Russell D.A."/>
            <person name="Hatfull G.F."/>
        </authorList>
    </citation>
    <scope>NUCLEOTIDE SEQUENCE [LARGE SCALE GENOMIC DNA]</scope>
</reference>
<name>A0A0F6YRY5_9CAUD</name>
<dbReference type="GeneID" id="26586425"/>
<dbReference type="Proteomes" id="UP000204054">
    <property type="component" value="Segment"/>
</dbReference>
<dbReference type="RefSeq" id="YP_009193522.1">
    <property type="nucleotide sequence ID" value="NC_028742.1"/>
</dbReference>
<dbReference type="EMBL" id="KR080199">
    <property type="protein sequence ID" value="AKF14636.1"/>
    <property type="molecule type" value="Genomic_DNA"/>
</dbReference>
<sequence length="94" mass="10913">MRPDPGRYTLLSMTTRTPARRPEASRHPAQGTQLMPIKGSLELRKRLKIAAAEDGLTYAEMIWALLDIREDRRARQRRMQRSPLHRVPDPVIEL</sequence>
<protein>
    <recommendedName>
        <fullName evidence="3">Ribbon-helix-helix DNA binding domain protein</fullName>
    </recommendedName>
</protein>
<evidence type="ECO:0000313" key="2">
    <source>
        <dbReference type="Proteomes" id="UP000204054"/>
    </source>
</evidence>
<gene>
    <name evidence="1" type="primary">67</name>
    <name evidence="1" type="ORF">SEA_BAEE_67</name>
</gene>